<evidence type="ECO:0008006" key="4">
    <source>
        <dbReference type="Google" id="ProtNLM"/>
    </source>
</evidence>
<evidence type="ECO:0000313" key="2">
    <source>
        <dbReference type="EMBL" id="PJE67161.1"/>
    </source>
</evidence>
<protein>
    <recommendedName>
        <fullName evidence="4">Rrf2 family transcriptional regulator</fullName>
    </recommendedName>
</protein>
<name>A0A2M8L2K7_9BACT</name>
<sequence length="94" mass="10726">MPYRFLGQVAIDLRKGGIVEGREGKMGGYLLMKGWKDKTLFDLLTALGENKGMVKCLGLGEKCSRENGCKMRNIWQKLEMDFLNDLKKIKLNEI</sequence>
<dbReference type="InterPro" id="IPR000944">
    <property type="entry name" value="Tscrpt_reg_Rrf2"/>
</dbReference>
<proteinExistence type="predicted"/>
<dbReference type="PANTHER" id="PTHR33221">
    <property type="entry name" value="WINGED HELIX-TURN-HELIX TRANSCRIPTIONAL REGULATOR, RRF2 FAMILY"/>
    <property type="match status" value="1"/>
</dbReference>
<dbReference type="EMBL" id="PFEI01000014">
    <property type="protein sequence ID" value="PJE67161.1"/>
    <property type="molecule type" value="Genomic_DNA"/>
</dbReference>
<gene>
    <name evidence="2" type="ORF">COU93_00225</name>
</gene>
<dbReference type="InterPro" id="IPR036390">
    <property type="entry name" value="WH_DNA-bd_sf"/>
</dbReference>
<dbReference type="GO" id="GO:0005829">
    <property type="term" value="C:cytosol"/>
    <property type="evidence" value="ECO:0007669"/>
    <property type="project" value="TreeGrafter"/>
</dbReference>
<evidence type="ECO:0000256" key="1">
    <source>
        <dbReference type="ARBA" id="ARBA00023125"/>
    </source>
</evidence>
<dbReference type="SUPFAM" id="SSF46785">
    <property type="entry name" value="Winged helix' DNA-binding domain"/>
    <property type="match status" value="1"/>
</dbReference>
<reference evidence="3" key="1">
    <citation type="submission" date="2017-09" db="EMBL/GenBank/DDBJ databases">
        <title>Depth-based differentiation of microbial function through sediment-hosted aquifers and enrichment of novel symbionts in the deep terrestrial subsurface.</title>
        <authorList>
            <person name="Probst A.J."/>
            <person name="Ladd B."/>
            <person name="Jarett J.K."/>
            <person name="Geller-Mcgrath D.E."/>
            <person name="Sieber C.M.K."/>
            <person name="Emerson J.B."/>
            <person name="Anantharaman K."/>
            <person name="Thomas B.C."/>
            <person name="Malmstrom R."/>
            <person name="Stieglmeier M."/>
            <person name="Klingl A."/>
            <person name="Woyke T."/>
            <person name="Ryan C.M."/>
            <person name="Banfield J.F."/>
        </authorList>
    </citation>
    <scope>NUCLEOTIDE SEQUENCE [LARGE SCALE GENOMIC DNA]</scope>
</reference>
<dbReference type="Proteomes" id="UP000229766">
    <property type="component" value="Unassembled WGS sequence"/>
</dbReference>
<dbReference type="Pfam" id="PF02082">
    <property type="entry name" value="Rrf2"/>
    <property type="match status" value="1"/>
</dbReference>
<dbReference type="Gene3D" id="1.10.10.10">
    <property type="entry name" value="Winged helix-like DNA-binding domain superfamily/Winged helix DNA-binding domain"/>
    <property type="match status" value="1"/>
</dbReference>
<dbReference type="PANTHER" id="PTHR33221:SF5">
    <property type="entry name" value="HTH-TYPE TRANSCRIPTIONAL REGULATOR ISCR"/>
    <property type="match status" value="1"/>
</dbReference>
<dbReference type="InterPro" id="IPR036388">
    <property type="entry name" value="WH-like_DNA-bd_sf"/>
</dbReference>
<evidence type="ECO:0000313" key="3">
    <source>
        <dbReference type="Proteomes" id="UP000229766"/>
    </source>
</evidence>
<comment type="caution">
    <text evidence="2">The sequence shown here is derived from an EMBL/GenBank/DDBJ whole genome shotgun (WGS) entry which is preliminary data.</text>
</comment>
<dbReference type="PROSITE" id="PS51197">
    <property type="entry name" value="HTH_RRF2_2"/>
    <property type="match status" value="1"/>
</dbReference>
<accession>A0A2M8L2K7</accession>
<dbReference type="AlphaFoldDB" id="A0A2M8L2K7"/>
<dbReference type="GO" id="GO:0003700">
    <property type="term" value="F:DNA-binding transcription factor activity"/>
    <property type="evidence" value="ECO:0007669"/>
    <property type="project" value="TreeGrafter"/>
</dbReference>
<keyword evidence="1" id="KW-0238">DNA-binding</keyword>
<dbReference type="GO" id="GO:0003677">
    <property type="term" value="F:DNA binding"/>
    <property type="evidence" value="ECO:0007669"/>
    <property type="project" value="UniProtKB-KW"/>
</dbReference>
<organism evidence="2 3">
    <name type="scientific">Candidatus Shapirobacteria bacterium CG10_big_fil_rev_8_21_14_0_10_36_6</name>
    <dbReference type="NCBI Taxonomy" id="1974886"/>
    <lineage>
        <taxon>Bacteria</taxon>
        <taxon>Candidatus Shapironibacteriota</taxon>
    </lineage>
</organism>